<accession>A0A2H0QVU1</accession>
<organism evidence="1 2">
    <name type="scientific">Candidatus Zambryskibacteria bacterium CG10_big_fil_rev_8_21_14_0_10_42_12</name>
    <dbReference type="NCBI Taxonomy" id="1975115"/>
    <lineage>
        <taxon>Bacteria</taxon>
        <taxon>Candidatus Zambryskiibacteriota</taxon>
    </lineage>
</organism>
<gene>
    <name evidence="1" type="ORF">COV34_02275</name>
</gene>
<evidence type="ECO:0000313" key="2">
    <source>
        <dbReference type="Proteomes" id="UP000231333"/>
    </source>
</evidence>
<name>A0A2H0QVU1_9BACT</name>
<proteinExistence type="predicted"/>
<dbReference type="AlphaFoldDB" id="A0A2H0QVU1"/>
<reference evidence="1 2" key="1">
    <citation type="submission" date="2017-09" db="EMBL/GenBank/DDBJ databases">
        <title>Depth-based differentiation of microbial function through sediment-hosted aquifers and enrichment of novel symbionts in the deep terrestrial subsurface.</title>
        <authorList>
            <person name="Probst A.J."/>
            <person name="Ladd B."/>
            <person name="Jarett J.K."/>
            <person name="Geller-Mcgrath D.E."/>
            <person name="Sieber C.M."/>
            <person name="Emerson J.B."/>
            <person name="Anantharaman K."/>
            <person name="Thomas B.C."/>
            <person name="Malmstrom R."/>
            <person name="Stieglmeier M."/>
            <person name="Klingl A."/>
            <person name="Woyke T."/>
            <person name="Ryan C.M."/>
            <person name="Banfield J.F."/>
        </authorList>
    </citation>
    <scope>NUCLEOTIDE SEQUENCE [LARGE SCALE GENOMIC DNA]</scope>
    <source>
        <strain evidence="1">CG10_big_fil_rev_8_21_14_0_10_42_12</strain>
    </source>
</reference>
<dbReference type="Proteomes" id="UP000231333">
    <property type="component" value="Unassembled WGS sequence"/>
</dbReference>
<evidence type="ECO:0000313" key="1">
    <source>
        <dbReference type="EMBL" id="PIR38409.1"/>
    </source>
</evidence>
<sequence>MNNSEQKMDDDQGNCKRCGHPLEPHIVIAYDTNDFSKGGEMRCQIEDCDCISTISFNLTKE</sequence>
<protein>
    <submittedName>
        <fullName evidence="1">Uncharacterized protein</fullName>
    </submittedName>
</protein>
<dbReference type="EMBL" id="PCXL01000011">
    <property type="protein sequence ID" value="PIR38409.1"/>
    <property type="molecule type" value="Genomic_DNA"/>
</dbReference>
<comment type="caution">
    <text evidence="1">The sequence shown here is derived from an EMBL/GenBank/DDBJ whole genome shotgun (WGS) entry which is preliminary data.</text>
</comment>